<dbReference type="AlphaFoldDB" id="A0A9P6H0T6"/>
<dbReference type="OrthoDB" id="2193957at2759"/>
<dbReference type="Proteomes" id="UP000740883">
    <property type="component" value="Unassembled WGS sequence"/>
</dbReference>
<sequence>MPIIDLLFSFTKKNNQVLSAFMDSWRNVRDMKNVPFNLERMYECIAYEHSKQINYKCTEYFIEKELFFSILKLSKIGYKTDVNNFLIKLISELDKKNLNELQNSIDSVFSECSKEYLGISLAYSERIVVHDLEISEGFLDYILKFVFEGGIEGEYARASLIYLLSNKRTCDILEIKGFILKIVNSLNYLYDDIYSNIELYKTIVELLCLYLAKEKTIERVAPVKRCYVGNSSPQKQYDHNEITLLSLRSTNDHQVEDLNMNKESILRTLNLTYKDIVIYRQILESNVIDLITRAIIEEFLSNLENKEEHIDFIRYLIRKHPKSLACYFVTQKYNDWNVYDVFEKIVSNIKETKPLSFTCVKNNTHVNRSMIDKIIDLKIVDEDVYLFLFLASKESFYSRFGEIYNLMKDSNTFFGTLYRLIIS</sequence>
<evidence type="ECO:0000313" key="2">
    <source>
        <dbReference type="Proteomes" id="UP000740883"/>
    </source>
</evidence>
<evidence type="ECO:0000313" key="1">
    <source>
        <dbReference type="EMBL" id="KAF9764213.1"/>
    </source>
</evidence>
<dbReference type="EMBL" id="SBJO01000032">
    <property type="protein sequence ID" value="KAF9764213.1"/>
    <property type="molecule type" value="Genomic_DNA"/>
</dbReference>
<name>A0A9P6H0T6_9MICR</name>
<keyword evidence="2" id="KW-1185">Reference proteome</keyword>
<comment type="caution">
    <text evidence="1">The sequence shown here is derived from an EMBL/GenBank/DDBJ whole genome shotgun (WGS) entry which is preliminary data.</text>
</comment>
<reference evidence="1 2" key="1">
    <citation type="journal article" date="2020" name="Genome Biol. Evol.">
        <title>Comparative genomics of strictly vertically transmitted, feminizing microsporidia endosymbionts of amphipod crustaceans.</title>
        <authorList>
            <person name="Cormier A."/>
            <person name="Chebbi M.A."/>
            <person name="Giraud I."/>
            <person name="Wattier R."/>
            <person name="Teixeira M."/>
            <person name="Gilbert C."/>
            <person name="Rigaud T."/>
            <person name="Cordaux R."/>
        </authorList>
    </citation>
    <scope>NUCLEOTIDE SEQUENCE [LARGE SCALE GENOMIC DNA]</scope>
    <source>
        <strain evidence="1 2">Ou3-Ou53</strain>
    </source>
</reference>
<protein>
    <submittedName>
        <fullName evidence="1">Uncharacterized protein</fullName>
    </submittedName>
</protein>
<accession>A0A9P6H0T6</accession>
<gene>
    <name evidence="1" type="ORF">NGRA_0738</name>
</gene>
<proteinExistence type="predicted"/>
<organism evidence="1 2">
    <name type="scientific">Nosema granulosis</name>
    <dbReference type="NCBI Taxonomy" id="83296"/>
    <lineage>
        <taxon>Eukaryota</taxon>
        <taxon>Fungi</taxon>
        <taxon>Fungi incertae sedis</taxon>
        <taxon>Microsporidia</taxon>
        <taxon>Nosematidae</taxon>
        <taxon>Nosema</taxon>
    </lineage>
</organism>